<dbReference type="EC" id="3.1.4.52" evidence="8"/>
<dbReference type="InterPro" id="IPR006674">
    <property type="entry name" value="HD_domain"/>
</dbReference>
<evidence type="ECO:0000313" key="10">
    <source>
        <dbReference type="Proteomes" id="UP001055303"/>
    </source>
</evidence>
<dbReference type="SUPFAM" id="SSF52172">
    <property type="entry name" value="CheY-like"/>
    <property type="match status" value="1"/>
</dbReference>
<evidence type="ECO:0000259" key="4">
    <source>
        <dbReference type="PROSITE" id="PS50110"/>
    </source>
</evidence>
<dbReference type="InterPro" id="IPR052020">
    <property type="entry name" value="Cyclic_di-GMP/3'3'-cGAMP_PDE"/>
</dbReference>
<dbReference type="RefSeq" id="WP_144763694.1">
    <property type="nucleotide sequence ID" value="NZ_BPQI01000141.1"/>
</dbReference>
<dbReference type="OrthoDB" id="9802066at2"/>
<dbReference type="Proteomes" id="UP000401717">
    <property type="component" value="Unassembled WGS sequence"/>
</dbReference>
<dbReference type="Pfam" id="PF13487">
    <property type="entry name" value="HD_5"/>
    <property type="match status" value="1"/>
</dbReference>
<dbReference type="GO" id="GO:0004112">
    <property type="term" value="F:cyclic-nucleotide phosphodiesterase activity"/>
    <property type="evidence" value="ECO:0007669"/>
    <property type="project" value="UniProtKB-ARBA"/>
</dbReference>
<feature type="domain" description="Response regulatory" evidence="4">
    <location>
        <begin position="2"/>
        <end position="119"/>
    </location>
</feature>
<dbReference type="Pfam" id="PF00072">
    <property type="entry name" value="Response_reg"/>
    <property type="match status" value="1"/>
</dbReference>
<evidence type="ECO:0000313" key="7">
    <source>
        <dbReference type="EMBL" id="GJD58295.1"/>
    </source>
</evidence>
<dbReference type="GO" id="GO:0071111">
    <property type="term" value="F:cyclic-guanylate-specific phosphodiesterase activity"/>
    <property type="evidence" value="ECO:0007669"/>
    <property type="project" value="UniProtKB-EC"/>
</dbReference>
<dbReference type="InterPro" id="IPR003607">
    <property type="entry name" value="HD/PDEase_dom"/>
</dbReference>
<dbReference type="InterPro" id="IPR001789">
    <property type="entry name" value="Sig_transdc_resp-reg_receiver"/>
</dbReference>
<reference evidence="8 9" key="1">
    <citation type="submission" date="2019-06" db="EMBL/GenBank/DDBJ databases">
        <authorList>
            <person name="Rodrigo-Torres L."/>
            <person name="Arahal R. D."/>
            <person name="Lucena T."/>
        </authorList>
    </citation>
    <scope>NUCLEOTIDE SEQUENCE [LARGE SCALE GENOMIC DNA]</scope>
    <source>
        <strain evidence="8 9">SW08-7</strain>
    </source>
</reference>
<dbReference type="PROSITE" id="PS51832">
    <property type="entry name" value="HD_GYP"/>
    <property type="match status" value="1"/>
</dbReference>
<dbReference type="SMART" id="SM00471">
    <property type="entry name" value="HDc"/>
    <property type="match status" value="1"/>
</dbReference>
<evidence type="ECO:0000259" key="5">
    <source>
        <dbReference type="PROSITE" id="PS51831"/>
    </source>
</evidence>
<evidence type="ECO:0000313" key="9">
    <source>
        <dbReference type="Proteomes" id="UP000401717"/>
    </source>
</evidence>
<reference evidence="7" key="3">
    <citation type="submission" date="2021-08" db="EMBL/GenBank/DDBJ databases">
        <authorList>
            <person name="Tani A."/>
            <person name="Ola A."/>
            <person name="Ogura Y."/>
            <person name="Katsura K."/>
            <person name="Hayashi T."/>
        </authorList>
    </citation>
    <scope>NUCLEOTIDE SEQUENCE</scope>
    <source>
        <strain evidence="7">DSM 22415</strain>
    </source>
</reference>
<dbReference type="PROSITE" id="PS50110">
    <property type="entry name" value="RESPONSE_REGULATORY"/>
    <property type="match status" value="1"/>
</dbReference>
<evidence type="ECO:0000313" key="8">
    <source>
        <dbReference type="EMBL" id="VUF12498.1"/>
    </source>
</evidence>
<gene>
    <name evidence="8" type="primary">rpfG_2</name>
    <name evidence="7" type="ORF">IFDJLNFL_4214</name>
    <name evidence="8" type="ORF">MTDSW087_02190</name>
</gene>
<dbReference type="InterPro" id="IPR037522">
    <property type="entry name" value="HD_GYP_dom"/>
</dbReference>
<evidence type="ECO:0000256" key="1">
    <source>
        <dbReference type="ARBA" id="ARBA00022801"/>
    </source>
</evidence>
<dbReference type="PANTHER" id="PTHR45228">
    <property type="entry name" value="CYCLIC DI-GMP PHOSPHODIESTERASE TM_0186-RELATED"/>
    <property type="match status" value="1"/>
</dbReference>
<feature type="domain" description="HD-GYP" evidence="6">
    <location>
        <begin position="146"/>
        <end position="343"/>
    </location>
</feature>
<proteinExistence type="predicted"/>
<dbReference type="Gene3D" id="1.10.3210.10">
    <property type="entry name" value="Hypothetical protein af1432"/>
    <property type="match status" value="1"/>
</dbReference>
<dbReference type="GO" id="GO:0000160">
    <property type="term" value="P:phosphorelay signal transduction system"/>
    <property type="evidence" value="ECO:0007669"/>
    <property type="project" value="InterPro"/>
</dbReference>
<feature type="domain" description="HD" evidence="5">
    <location>
        <begin position="168"/>
        <end position="292"/>
    </location>
</feature>
<feature type="compositionally biased region" description="Basic and acidic residues" evidence="3">
    <location>
        <begin position="395"/>
        <end position="410"/>
    </location>
</feature>
<dbReference type="SMART" id="SM00448">
    <property type="entry name" value="REC"/>
    <property type="match status" value="1"/>
</dbReference>
<evidence type="ECO:0000256" key="2">
    <source>
        <dbReference type="PROSITE-ProRule" id="PRU00169"/>
    </source>
</evidence>
<dbReference type="SUPFAM" id="SSF109604">
    <property type="entry name" value="HD-domain/PDEase-like"/>
    <property type="match status" value="1"/>
</dbReference>
<dbReference type="PROSITE" id="PS51831">
    <property type="entry name" value="HD"/>
    <property type="match status" value="1"/>
</dbReference>
<reference evidence="7" key="2">
    <citation type="journal article" date="2021" name="Front. Microbiol.">
        <title>Comprehensive Comparative Genomics and Phenotyping of Methylobacterium Species.</title>
        <authorList>
            <person name="Alessa O."/>
            <person name="Ogura Y."/>
            <person name="Fujitani Y."/>
            <person name="Takami H."/>
            <person name="Hayashi T."/>
            <person name="Sahin N."/>
            <person name="Tani A."/>
        </authorList>
    </citation>
    <scope>NUCLEOTIDE SEQUENCE</scope>
    <source>
        <strain evidence="7">DSM 22415</strain>
    </source>
</reference>
<dbReference type="InterPro" id="IPR011006">
    <property type="entry name" value="CheY-like_superfamily"/>
</dbReference>
<dbReference type="Gene3D" id="3.40.50.2300">
    <property type="match status" value="1"/>
</dbReference>
<dbReference type="CDD" id="cd00077">
    <property type="entry name" value="HDc"/>
    <property type="match status" value="1"/>
</dbReference>
<dbReference type="Proteomes" id="UP001055303">
    <property type="component" value="Unassembled WGS sequence"/>
</dbReference>
<keyword evidence="1 8" id="KW-0378">Hydrolase</keyword>
<evidence type="ECO:0000256" key="3">
    <source>
        <dbReference type="SAM" id="MobiDB-lite"/>
    </source>
</evidence>
<feature type="modified residue" description="4-aspartylphosphate" evidence="2">
    <location>
        <position position="52"/>
    </location>
</feature>
<dbReference type="PANTHER" id="PTHR45228:SF1">
    <property type="entry name" value="CYCLIC DI-GMP PHOSPHODIESTERASE TM_0186"/>
    <property type="match status" value="1"/>
</dbReference>
<dbReference type="EMBL" id="BPQI01000141">
    <property type="protein sequence ID" value="GJD58295.1"/>
    <property type="molecule type" value="Genomic_DNA"/>
</dbReference>
<dbReference type="GO" id="GO:0009214">
    <property type="term" value="P:cyclic nucleotide catabolic process"/>
    <property type="evidence" value="ECO:0007669"/>
    <property type="project" value="UniProtKB-ARBA"/>
</dbReference>
<keyword evidence="10" id="KW-1185">Reference proteome</keyword>
<accession>A0A564FXN6</accession>
<dbReference type="FunFam" id="1.10.3210.10:FF:000018">
    <property type="entry name" value="Two-component system response regulator"/>
    <property type="match status" value="1"/>
</dbReference>
<sequence length="410" mass="44859">MDALLVDDSSTMRLRLRRLLEAEPDVTVTDHGNPEAALIEARTRAFDLVLVDHHMPEMAGVAFVEILRAIPHYARVPIVMITSDVCDAVRISALEAGATDFLDKRSTGIEITARLRNFVRLATAVRRLDDQAGWLANEVEMAVRHLREREEEIIFRLSLAVEYRDNDTGDHTWRVAHYSQIMAEALGLDPALCRRIYLAAPLHDVGKVAIPDTVLLKPGKLDADEFALVKTHTSLGSRVLSGSSCELIRLAAEIAESHHERWDGTGYPHGRAGERIPLAARIVAVADVFDALTSERPYKTAMPFDAAVEAIRAESGRHFDPACVAAFCSRLEEIRAARASAGDAARRMFTEANEPWARVPALLREAASGAEVDPGRTTAASVPVRPAMPVPAKRGAVEGKARRARPEAAA</sequence>
<protein>
    <submittedName>
        <fullName evidence="8">Cyclic di-GMP phosphodiesterase response regulator RpfG</fullName>
        <ecNumber evidence="8">3.1.4.52</ecNumber>
    </submittedName>
</protein>
<organism evidence="8 9">
    <name type="scientific">Methylobacterium dankookense</name>
    <dbReference type="NCBI Taxonomy" id="560405"/>
    <lineage>
        <taxon>Bacteria</taxon>
        <taxon>Pseudomonadati</taxon>
        <taxon>Pseudomonadota</taxon>
        <taxon>Alphaproteobacteria</taxon>
        <taxon>Hyphomicrobiales</taxon>
        <taxon>Methylobacteriaceae</taxon>
        <taxon>Methylobacterium</taxon>
    </lineage>
</organism>
<keyword evidence="2" id="KW-0597">Phosphoprotein</keyword>
<name>A0A564FXN6_9HYPH</name>
<dbReference type="EMBL" id="CABFVH010000010">
    <property type="protein sequence ID" value="VUF12498.1"/>
    <property type="molecule type" value="Genomic_DNA"/>
</dbReference>
<dbReference type="AlphaFoldDB" id="A0A564FXN6"/>
<evidence type="ECO:0000259" key="6">
    <source>
        <dbReference type="PROSITE" id="PS51832"/>
    </source>
</evidence>
<feature type="region of interest" description="Disordered" evidence="3">
    <location>
        <begin position="368"/>
        <end position="410"/>
    </location>
</feature>